<keyword evidence="5 6" id="KW-0238">DNA-binding</keyword>
<evidence type="ECO:0000313" key="9">
    <source>
        <dbReference type="Proteomes" id="UP000078284"/>
    </source>
</evidence>
<dbReference type="ExpressionAtlas" id="A0A178WHY2">
    <property type="expression patterns" value="baseline and differential"/>
</dbReference>
<dbReference type="EC" id="2.7.7.7" evidence="6"/>
<comment type="catalytic activity">
    <reaction evidence="6">
        <text>DNA(n) + a 2'-deoxyribonucleoside 5'-triphosphate = DNA(n+1) + diphosphate</text>
        <dbReference type="Rhea" id="RHEA:22508"/>
        <dbReference type="Rhea" id="RHEA-COMP:17339"/>
        <dbReference type="Rhea" id="RHEA-COMP:17340"/>
        <dbReference type="ChEBI" id="CHEBI:33019"/>
        <dbReference type="ChEBI" id="CHEBI:61560"/>
        <dbReference type="ChEBI" id="CHEBI:173112"/>
        <dbReference type="EC" id="2.7.7.7"/>
    </reaction>
</comment>
<dbReference type="PANTHER" id="PTHR10670">
    <property type="entry name" value="DNA POLYMERASE EPSILON CATALYTIC SUBUNIT A"/>
    <property type="match status" value="1"/>
</dbReference>
<dbReference type="GO" id="GO:0008270">
    <property type="term" value="F:zinc ion binding"/>
    <property type="evidence" value="ECO:0007669"/>
    <property type="project" value="UniProtKB-KW"/>
</dbReference>
<keyword evidence="6" id="KW-0862">Zinc</keyword>
<reference evidence="9" key="1">
    <citation type="journal article" date="2016" name="Proc. Natl. Acad. Sci. U.S.A.">
        <title>Chromosome-level assembly of Arabidopsis thaliana Ler reveals the extent of translocation and inversion polymorphisms.</title>
        <authorList>
            <person name="Zapata L."/>
            <person name="Ding J."/>
            <person name="Willing E.M."/>
            <person name="Hartwig B."/>
            <person name="Bezdan D."/>
            <person name="Jiao W.B."/>
            <person name="Patel V."/>
            <person name="Velikkakam James G."/>
            <person name="Koornneef M."/>
            <person name="Ossowski S."/>
            <person name="Schneeberger K."/>
        </authorList>
    </citation>
    <scope>NUCLEOTIDE SEQUENCE [LARGE SCALE GENOMIC DNA]</scope>
    <source>
        <strain evidence="9">cv. Landsberg erecta</strain>
    </source>
</reference>
<keyword evidence="6" id="KW-0539">Nucleus</keyword>
<evidence type="ECO:0000256" key="1">
    <source>
        <dbReference type="ARBA" id="ARBA00022679"/>
    </source>
</evidence>
<name>A0A178WHY2_ARATH</name>
<keyword evidence="6" id="KW-0863">Zinc-finger</keyword>
<keyword evidence="6" id="KW-0408">Iron</keyword>
<dbReference type="EMBL" id="LUHQ01000001">
    <property type="protein sequence ID" value="OAP17989.1"/>
    <property type="molecule type" value="Genomic_DNA"/>
</dbReference>
<organism evidence="8 9">
    <name type="scientific">Arabidopsis thaliana</name>
    <name type="common">Mouse-ear cress</name>
    <dbReference type="NCBI Taxonomy" id="3702"/>
    <lineage>
        <taxon>Eukaryota</taxon>
        <taxon>Viridiplantae</taxon>
        <taxon>Streptophyta</taxon>
        <taxon>Embryophyta</taxon>
        <taxon>Tracheophyta</taxon>
        <taxon>Spermatophyta</taxon>
        <taxon>Magnoliopsida</taxon>
        <taxon>eudicotyledons</taxon>
        <taxon>Gunneridae</taxon>
        <taxon>Pentapetalae</taxon>
        <taxon>rosids</taxon>
        <taxon>malvids</taxon>
        <taxon>Brassicales</taxon>
        <taxon>Brassicaceae</taxon>
        <taxon>Camelineae</taxon>
        <taxon>Arabidopsis</taxon>
    </lineage>
</organism>
<feature type="domain" description="DNA polymerase-epsilon zinc finger" evidence="7">
    <location>
        <begin position="90"/>
        <end position="146"/>
    </location>
</feature>
<dbReference type="GO" id="GO:0008622">
    <property type="term" value="C:epsilon DNA polymerase complex"/>
    <property type="evidence" value="ECO:0007669"/>
    <property type="project" value="InterPro"/>
</dbReference>
<dbReference type="Proteomes" id="UP000078284">
    <property type="component" value="Chromosome 1"/>
</dbReference>
<evidence type="ECO:0000256" key="3">
    <source>
        <dbReference type="ARBA" id="ARBA00022705"/>
    </source>
</evidence>
<keyword evidence="2 6" id="KW-0548">Nucleotidyltransferase</keyword>
<accession>A0A178WHY2</accession>
<comment type="subcellular location">
    <subcellularLocation>
        <location evidence="6">Nucleus</location>
    </subcellularLocation>
</comment>
<keyword evidence="6" id="KW-0479">Metal-binding</keyword>
<dbReference type="InterPro" id="IPR029703">
    <property type="entry name" value="POL2"/>
</dbReference>
<dbReference type="Pfam" id="PF22912">
    <property type="entry name" value="zf-DPOE"/>
    <property type="match status" value="1"/>
</dbReference>
<evidence type="ECO:0000259" key="7">
    <source>
        <dbReference type="Pfam" id="PF22912"/>
    </source>
</evidence>
<keyword evidence="6" id="KW-0411">Iron-sulfur</keyword>
<comment type="function">
    <text evidence="6">DNA polymerase II participates in chromosomal DNA replication.</text>
</comment>
<gene>
    <name evidence="8" type="ordered locus">AXX17_At1g08060</name>
</gene>
<dbReference type="GO" id="GO:0006281">
    <property type="term" value="P:DNA repair"/>
    <property type="evidence" value="ECO:0007669"/>
    <property type="project" value="InterPro"/>
</dbReference>
<dbReference type="GO" id="GO:0006260">
    <property type="term" value="P:DNA replication"/>
    <property type="evidence" value="ECO:0007669"/>
    <property type="project" value="UniProtKB-KW"/>
</dbReference>
<evidence type="ECO:0000256" key="6">
    <source>
        <dbReference type="RuleBase" id="RU365029"/>
    </source>
</evidence>
<dbReference type="Pfam" id="PF23250">
    <property type="entry name" value="zf_DPOE_2"/>
    <property type="match status" value="1"/>
</dbReference>
<keyword evidence="3 6" id="KW-0235">DNA replication</keyword>
<keyword evidence="1 6" id="KW-0808">Transferase</keyword>
<protein>
    <recommendedName>
        <fullName evidence="6">DNA polymerase epsilon catalytic subunit</fullName>
        <ecNumber evidence="6">2.7.7.7</ecNumber>
    </recommendedName>
</protein>
<evidence type="ECO:0000256" key="5">
    <source>
        <dbReference type="ARBA" id="ARBA00023125"/>
    </source>
</evidence>
<comment type="caution">
    <text evidence="8">The sequence shown here is derived from an EMBL/GenBank/DDBJ whole genome shotgun (WGS) entry which is preliminary data.</text>
</comment>
<dbReference type="GO" id="GO:0051539">
    <property type="term" value="F:4 iron, 4 sulfur cluster binding"/>
    <property type="evidence" value="ECO:0007669"/>
    <property type="project" value="UniProtKB-KW"/>
</dbReference>
<comment type="similarity">
    <text evidence="6">Belongs to the DNA polymerase type-B family.</text>
</comment>
<dbReference type="AlphaFoldDB" id="A0A178WHY2"/>
<dbReference type="GO" id="GO:0003887">
    <property type="term" value="F:DNA-directed DNA polymerase activity"/>
    <property type="evidence" value="ECO:0007669"/>
    <property type="project" value="UniProtKB-KW"/>
</dbReference>
<dbReference type="InterPro" id="IPR054475">
    <property type="entry name" value="Znf-DPOE"/>
</dbReference>
<evidence type="ECO:0000313" key="8">
    <source>
        <dbReference type="EMBL" id="OAP17989.1"/>
    </source>
</evidence>
<evidence type="ECO:0000256" key="2">
    <source>
        <dbReference type="ARBA" id="ARBA00022695"/>
    </source>
</evidence>
<evidence type="ECO:0000256" key="4">
    <source>
        <dbReference type="ARBA" id="ARBA00022932"/>
    </source>
</evidence>
<dbReference type="PANTHER" id="PTHR10670:SF0">
    <property type="entry name" value="DNA POLYMERASE EPSILON CATALYTIC SUBUNIT A"/>
    <property type="match status" value="1"/>
</dbReference>
<dbReference type="GO" id="GO:0003677">
    <property type="term" value="F:DNA binding"/>
    <property type="evidence" value="ECO:0007669"/>
    <property type="project" value="UniProtKB-KW"/>
</dbReference>
<keyword evidence="6" id="KW-0004">4Fe-4S</keyword>
<proteinExistence type="inferred from homology"/>
<keyword evidence="4 6" id="KW-0239">DNA-directed DNA polymerase</keyword>
<sequence length="157" mass="18369">MRKSLLKYIKVKECAAEAEFLDPGPSFILPNVACSNCDAYRDLDICRDPALLTEKEWSCADTQCGKIYDREQMESSLLEMVRQRERMYHMQDVVCIRCNQVKAAHLTEQCECSGSFRCKESGSEFSKRMEIFMDIAKRQKFRLLEEYISWIIYGPSY</sequence>
<comment type="cofactor">
    <cofactor evidence="6">
        <name>[4Fe-4S] cluster</name>
        <dbReference type="ChEBI" id="CHEBI:49883"/>
    </cofactor>
</comment>